<keyword evidence="6 8" id="KW-0472">Membrane</keyword>
<organism evidence="9 10">
    <name type="scientific">Zhongshania aliphaticivorans</name>
    <dbReference type="NCBI Taxonomy" id="1470434"/>
    <lineage>
        <taxon>Bacteria</taxon>
        <taxon>Pseudomonadati</taxon>
        <taxon>Pseudomonadota</taxon>
        <taxon>Gammaproteobacteria</taxon>
        <taxon>Cellvibrionales</taxon>
        <taxon>Spongiibacteraceae</taxon>
        <taxon>Zhongshania</taxon>
    </lineage>
</organism>
<evidence type="ECO:0000256" key="8">
    <source>
        <dbReference type="SAM" id="Phobius"/>
    </source>
</evidence>
<evidence type="ECO:0000256" key="3">
    <source>
        <dbReference type="ARBA" id="ARBA00022475"/>
    </source>
</evidence>
<evidence type="ECO:0000256" key="4">
    <source>
        <dbReference type="ARBA" id="ARBA00022692"/>
    </source>
</evidence>
<dbReference type="STRING" id="1470434.AZF00_15100"/>
<proteinExistence type="inferred from homology"/>
<evidence type="ECO:0000313" key="10">
    <source>
        <dbReference type="Proteomes" id="UP000074119"/>
    </source>
</evidence>
<dbReference type="EMBL" id="CP014544">
    <property type="protein sequence ID" value="AMO69542.1"/>
    <property type="molecule type" value="Genomic_DNA"/>
</dbReference>
<evidence type="ECO:0000256" key="5">
    <source>
        <dbReference type="ARBA" id="ARBA00022989"/>
    </source>
</evidence>
<dbReference type="KEGG" id="zal:AZF00_15100"/>
<evidence type="ECO:0000256" key="7">
    <source>
        <dbReference type="RuleBase" id="RU003879"/>
    </source>
</evidence>
<sequence length="173" mass="18544">MSRRQERKLNRKIKLGGRDVAINVVSLIDIFAILVFYLLVNALVVEVIPEYQNLILPSSIATEKAQRTVTVAVSATAILLDEQPIMSVEAALQSEQRVLGLLAAALRPLARAEGVAGATELDAAQSPGAGDVNIVADRDIPYRLLKKILATCVDANFERVSLAVREITQGGGA</sequence>
<comment type="subcellular location">
    <subcellularLocation>
        <location evidence="1">Cell membrane</location>
        <topology evidence="1">Single-pass membrane protein</topology>
    </subcellularLocation>
    <subcellularLocation>
        <location evidence="7">Cell membrane</location>
        <topology evidence="7">Single-pass type II membrane protein</topology>
    </subcellularLocation>
</comment>
<dbReference type="InterPro" id="IPR003400">
    <property type="entry name" value="ExbD"/>
</dbReference>
<dbReference type="GO" id="GO:0015031">
    <property type="term" value="P:protein transport"/>
    <property type="evidence" value="ECO:0007669"/>
    <property type="project" value="UniProtKB-KW"/>
</dbReference>
<dbReference type="GO" id="GO:0005886">
    <property type="term" value="C:plasma membrane"/>
    <property type="evidence" value="ECO:0007669"/>
    <property type="project" value="UniProtKB-SubCell"/>
</dbReference>
<protein>
    <submittedName>
        <fullName evidence="9">RNA polymerase subunit sigma-70</fullName>
    </submittedName>
</protein>
<gene>
    <name evidence="9" type="ORF">AZF00_15100</name>
</gene>
<evidence type="ECO:0000256" key="1">
    <source>
        <dbReference type="ARBA" id="ARBA00004162"/>
    </source>
</evidence>
<dbReference type="Proteomes" id="UP000074119">
    <property type="component" value="Chromosome"/>
</dbReference>
<feature type="transmembrane region" description="Helical" evidence="8">
    <location>
        <begin position="20"/>
        <end position="40"/>
    </location>
</feature>
<keyword evidence="4 7" id="KW-0812">Transmembrane</keyword>
<dbReference type="AlphaFoldDB" id="A0A127M8J6"/>
<dbReference type="Pfam" id="PF02472">
    <property type="entry name" value="ExbD"/>
    <property type="match status" value="1"/>
</dbReference>
<evidence type="ECO:0000313" key="9">
    <source>
        <dbReference type="EMBL" id="AMO69542.1"/>
    </source>
</evidence>
<keyword evidence="5 8" id="KW-1133">Transmembrane helix</keyword>
<reference evidence="9 10" key="1">
    <citation type="submission" date="2015-12" db="EMBL/GenBank/DDBJ databases">
        <authorList>
            <person name="Shamseldin A."/>
            <person name="Moawad H."/>
            <person name="Abd El-Rahim W.M."/>
            <person name="Sadowsky M.J."/>
        </authorList>
    </citation>
    <scope>NUCLEOTIDE SEQUENCE [LARGE SCALE GENOMIC DNA]</scope>
    <source>
        <strain evidence="9 10">SM2</strain>
    </source>
</reference>
<keyword evidence="7" id="KW-0653">Protein transport</keyword>
<keyword evidence="7" id="KW-0813">Transport</keyword>
<evidence type="ECO:0000256" key="2">
    <source>
        <dbReference type="ARBA" id="ARBA00005811"/>
    </source>
</evidence>
<dbReference type="GO" id="GO:0022857">
    <property type="term" value="F:transmembrane transporter activity"/>
    <property type="evidence" value="ECO:0007669"/>
    <property type="project" value="InterPro"/>
</dbReference>
<comment type="similarity">
    <text evidence="2 7">Belongs to the ExbD/TolR family.</text>
</comment>
<evidence type="ECO:0000256" key="6">
    <source>
        <dbReference type="ARBA" id="ARBA00023136"/>
    </source>
</evidence>
<dbReference type="RefSeq" id="WP_008251745.1">
    <property type="nucleotide sequence ID" value="NZ_CP014544.1"/>
</dbReference>
<keyword evidence="3" id="KW-1003">Cell membrane</keyword>
<accession>A0A127M8J6</accession>
<name>A0A127M8J6_9GAMM</name>